<dbReference type="KEGG" id="kdj:28971762"/>
<organism evidence="2">
    <name type="scientific">Kwoniella dejecticola CBS 10117</name>
    <dbReference type="NCBI Taxonomy" id="1296121"/>
    <lineage>
        <taxon>Eukaryota</taxon>
        <taxon>Fungi</taxon>
        <taxon>Dikarya</taxon>
        <taxon>Basidiomycota</taxon>
        <taxon>Agaricomycotina</taxon>
        <taxon>Tremellomycetes</taxon>
        <taxon>Tremellales</taxon>
        <taxon>Cryptococcaceae</taxon>
        <taxon>Kwoniella</taxon>
    </lineage>
</organism>
<gene>
    <name evidence="2" type="ORF">I303_08063</name>
    <name evidence="3" type="ORF">I303_108072</name>
</gene>
<evidence type="ECO:0000313" key="3">
    <source>
        <dbReference type="EMBL" id="WWC65454.1"/>
    </source>
</evidence>
<dbReference type="OrthoDB" id="10059875at2759"/>
<dbReference type="Proteomes" id="UP000078595">
    <property type="component" value="Chromosome 10"/>
</dbReference>
<dbReference type="Pfam" id="PF01546">
    <property type="entry name" value="Peptidase_M20"/>
    <property type="match status" value="1"/>
</dbReference>
<dbReference type="AlphaFoldDB" id="A0A1A5ZWH2"/>
<comment type="similarity">
    <text evidence="1">Belongs to the peptidase M20A family.</text>
</comment>
<reference evidence="2" key="1">
    <citation type="submission" date="2013-07" db="EMBL/GenBank/DDBJ databases">
        <title>The Genome Sequence of Cryptococcus dejecticola CBS10117.</title>
        <authorList>
            <consortium name="The Broad Institute Genome Sequencing Platform"/>
            <person name="Cuomo C."/>
            <person name="Litvintseva A."/>
            <person name="Chen Y."/>
            <person name="Heitman J."/>
            <person name="Sun S."/>
            <person name="Springer D."/>
            <person name="Dromer F."/>
            <person name="Young S.K."/>
            <person name="Zeng Q."/>
            <person name="Gargeya S."/>
            <person name="Fitzgerald M."/>
            <person name="Abouelleil A."/>
            <person name="Alvarado L."/>
            <person name="Berlin A.M."/>
            <person name="Chapman S.B."/>
            <person name="Dewar J."/>
            <person name="Goldberg J."/>
            <person name="Griggs A."/>
            <person name="Gujja S."/>
            <person name="Hansen M."/>
            <person name="Howarth C."/>
            <person name="Imamovic A."/>
            <person name="Larimer J."/>
            <person name="McCowan C."/>
            <person name="Murphy C."/>
            <person name="Pearson M."/>
            <person name="Priest M."/>
            <person name="Roberts A."/>
            <person name="Saif S."/>
            <person name="Shea T."/>
            <person name="Sykes S."/>
            <person name="Wortman J."/>
            <person name="Nusbaum C."/>
            <person name="Birren B."/>
        </authorList>
    </citation>
    <scope>NUCLEOTIDE SEQUENCE [LARGE SCALE GENOMIC DNA]</scope>
    <source>
        <strain evidence="2">CBS 10117</strain>
    </source>
</reference>
<dbReference type="GO" id="GO:0016787">
    <property type="term" value="F:hydrolase activity"/>
    <property type="evidence" value="ECO:0007669"/>
    <property type="project" value="InterPro"/>
</dbReference>
<dbReference type="STRING" id="1296121.A0A1A5ZWH2"/>
<dbReference type="VEuPathDB" id="FungiDB:I303_08063"/>
<evidence type="ECO:0000313" key="2">
    <source>
        <dbReference type="EMBL" id="OBR82149.1"/>
    </source>
</evidence>
<dbReference type="InterPro" id="IPR002933">
    <property type="entry name" value="Peptidase_M20"/>
</dbReference>
<protein>
    <recommendedName>
        <fullName evidence="5">Acetylornithine deacetylase</fullName>
    </recommendedName>
</protein>
<reference evidence="3" key="2">
    <citation type="submission" date="2013-07" db="EMBL/GenBank/DDBJ databases">
        <authorList>
            <consortium name="The Broad Institute Genome Sequencing Platform"/>
            <person name="Cuomo C."/>
            <person name="Litvintseva A."/>
            <person name="Chen Y."/>
            <person name="Heitman J."/>
            <person name="Sun S."/>
            <person name="Springer D."/>
            <person name="Dromer F."/>
            <person name="Young S.K."/>
            <person name="Zeng Q."/>
            <person name="Gargeya S."/>
            <person name="Fitzgerald M."/>
            <person name="Abouelleil A."/>
            <person name="Alvarado L."/>
            <person name="Berlin A.M."/>
            <person name="Chapman S.B."/>
            <person name="Dewar J."/>
            <person name="Goldberg J."/>
            <person name="Griggs A."/>
            <person name="Gujja S."/>
            <person name="Hansen M."/>
            <person name="Howarth C."/>
            <person name="Imamovic A."/>
            <person name="Larimer J."/>
            <person name="McCowan C."/>
            <person name="Murphy C."/>
            <person name="Pearson M."/>
            <person name="Priest M."/>
            <person name="Roberts A."/>
            <person name="Saif S."/>
            <person name="Shea T."/>
            <person name="Sykes S."/>
            <person name="Wortman J."/>
            <person name="Nusbaum C."/>
            <person name="Birren B."/>
        </authorList>
    </citation>
    <scope>NUCLEOTIDE SEQUENCE</scope>
    <source>
        <strain evidence="3">CBS 10117</strain>
    </source>
</reference>
<name>A0A1A5ZWH2_9TREE</name>
<dbReference type="RefSeq" id="XP_018259991.1">
    <property type="nucleotide sequence ID" value="XM_018411323.1"/>
</dbReference>
<sequence length="408" mass="44795">MTTSPLPPSFAYPEPNEKKCLEALQGLIRIKSYSKTDGELQATAYMAKVMKDIGLDADVKKFDEGRRQNALGIWKGTGGGKSLLFNGHLDTNPVTEGWTVDPWGGVIKDDCIFGIGVSNMKAGCAAYFCAVKTLIESGWKPKGDVVLTHVVGELQGGPGTVALIDQGYCNVDYFVNCEPSDLKAITMHAESHIFRIELTGITRHMSKREDATDALLAATDLIPRLDKLTFANAKNDDVKACNRCHVGVVRAGLGKEMADWRPPQVADVCHIRGAARFGPGQTSTDVDNALEISCMETQRRFPLLKYEIFNERSDSMPSFEVPKDAHIVKRLNNAYEQVRPGQKQPTGALAPQCFFGSDAGHLYKRLGLEGIVCGPGGKYNTMPDERVEIVDYMDCIRMFIRLIIDISG</sequence>
<dbReference type="PANTHER" id="PTHR43808">
    <property type="entry name" value="ACETYLORNITHINE DEACETYLASE"/>
    <property type="match status" value="1"/>
</dbReference>
<dbReference type="EMBL" id="KI894036">
    <property type="protein sequence ID" value="OBR82149.1"/>
    <property type="molecule type" value="Genomic_DNA"/>
</dbReference>
<keyword evidence="4" id="KW-1185">Reference proteome</keyword>
<evidence type="ECO:0000313" key="4">
    <source>
        <dbReference type="Proteomes" id="UP000078595"/>
    </source>
</evidence>
<evidence type="ECO:0008006" key="5">
    <source>
        <dbReference type="Google" id="ProtNLM"/>
    </source>
</evidence>
<dbReference type="InterPro" id="IPR050072">
    <property type="entry name" value="Peptidase_M20A"/>
</dbReference>
<accession>A0A1A5ZWH2</accession>
<evidence type="ECO:0000256" key="1">
    <source>
        <dbReference type="ARBA" id="ARBA00006247"/>
    </source>
</evidence>
<dbReference type="EMBL" id="CP144539">
    <property type="protein sequence ID" value="WWC65454.1"/>
    <property type="molecule type" value="Genomic_DNA"/>
</dbReference>
<dbReference type="SUPFAM" id="SSF53187">
    <property type="entry name" value="Zn-dependent exopeptidases"/>
    <property type="match status" value="1"/>
</dbReference>
<dbReference type="Gene3D" id="3.40.630.10">
    <property type="entry name" value="Zn peptidases"/>
    <property type="match status" value="2"/>
</dbReference>
<reference evidence="3" key="3">
    <citation type="submission" date="2024-02" db="EMBL/GenBank/DDBJ databases">
        <title>Comparative genomics of Cryptococcus and Kwoniella reveals pathogenesis evolution and contrasting modes of karyotype evolution via chromosome fusion or intercentromeric recombination.</title>
        <authorList>
            <person name="Coelho M.A."/>
            <person name="David-Palma M."/>
            <person name="Shea T."/>
            <person name="Bowers K."/>
            <person name="McGinley-Smith S."/>
            <person name="Mohammad A.W."/>
            <person name="Gnirke A."/>
            <person name="Yurkov A.M."/>
            <person name="Nowrousian M."/>
            <person name="Sun S."/>
            <person name="Cuomo C.A."/>
            <person name="Heitman J."/>
        </authorList>
    </citation>
    <scope>NUCLEOTIDE SEQUENCE</scope>
    <source>
        <strain evidence="3">CBS 10117</strain>
    </source>
</reference>
<proteinExistence type="inferred from homology"/>
<dbReference type="GeneID" id="28971762"/>